<evidence type="ECO:0000313" key="1">
    <source>
        <dbReference type="EMBL" id="KAF8709674.1"/>
    </source>
</evidence>
<accession>A0A8H7LW16</accession>
<dbReference type="OrthoDB" id="3136597at2759"/>
<dbReference type="EMBL" id="JACYCD010000048">
    <property type="protein sequence ID" value="KAF8709674.1"/>
    <property type="molecule type" value="Genomic_DNA"/>
</dbReference>
<sequence length="501" mass="56423">MASRPQHSRAFLNNEGFRNTDHGLLSDYISSISHFDAKSAGSLYSVETAVHSGPYDRYSALDSSLLLPGGSITRRGISLGRGDGQASVERGEWGIVDAPRLVREMYWCSEQSDDCNDFIILNIEDENHVYGSEVWVSFQVYCQGETLRLSNTAPSMGELFNHDMAPRASISFKNGINYDAMLHTRETIARMHQIRSKSKDQASCAADFAEMLSLNIGEGAGLCTPQDLCEIWPATPTSDRRLFELQWYEIPDGSGVEFAVLLINGSSELSSYKDWWVRLERVELSDCAIISMSHDEVVHPGDGSALKHKVTFDGGIPFAQVISILRSIPVGSNPIIEDCWFYAATLAHKITMQVGDDLGECSIEDLIEIWSGERGSYMRVNRAQVMQEDDDFGNISHFLLLNISDDPHEGRGVWVRLERNPEVGSKAYFSRNRRRLLKKDANIVSDVAFETLKFGEVMSALKTLDRQPSMHVKTINNDFPLRLLRELTSHREYVHWIKRDN</sequence>
<dbReference type="Proteomes" id="UP000602905">
    <property type="component" value="Unassembled WGS sequence"/>
</dbReference>
<feature type="non-terminal residue" evidence="1">
    <location>
        <position position="1"/>
    </location>
</feature>
<protein>
    <submittedName>
        <fullName evidence="1">Uncharacterized protein</fullName>
    </submittedName>
</protein>
<reference evidence="1" key="1">
    <citation type="submission" date="2020-09" db="EMBL/GenBank/DDBJ databases">
        <title>Comparative genome analyses of four rice-infecting Rhizoctonia solani isolates reveal extensive enrichment of homogalacturonan modification genes.</title>
        <authorList>
            <person name="Lee D.-Y."/>
            <person name="Jeon J."/>
            <person name="Kim K.-T."/>
            <person name="Cheong K."/>
            <person name="Song H."/>
            <person name="Choi G."/>
            <person name="Ko J."/>
            <person name="Opiyo S.O."/>
            <person name="Zuo S."/>
            <person name="Madhav S."/>
            <person name="Lee Y.-H."/>
            <person name="Wang G.-L."/>
        </authorList>
    </citation>
    <scope>NUCLEOTIDE SEQUENCE</scope>
    <source>
        <strain evidence="1">AG1-IA WGL</strain>
    </source>
</reference>
<organism evidence="1 2">
    <name type="scientific">Rhizoctonia solani</name>
    <dbReference type="NCBI Taxonomy" id="456999"/>
    <lineage>
        <taxon>Eukaryota</taxon>
        <taxon>Fungi</taxon>
        <taxon>Dikarya</taxon>
        <taxon>Basidiomycota</taxon>
        <taxon>Agaricomycotina</taxon>
        <taxon>Agaricomycetes</taxon>
        <taxon>Cantharellales</taxon>
        <taxon>Ceratobasidiaceae</taxon>
        <taxon>Rhizoctonia</taxon>
    </lineage>
</organism>
<name>A0A8H7LW16_9AGAM</name>
<evidence type="ECO:0000313" key="2">
    <source>
        <dbReference type="Proteomes" id="UP000602905"/>
    </source>
</evidence>
<gene>
    <name evidence="1" type="ORF">RHS03_02600</name>
</gene>
<dbReference type="AlphaFoldDB" id="A0A8H7LW16"/>
<comment type="caution">
    <text evidence="1">The sequence shown here is derived from an EMBL/GenBank/DDBJ whole genome shotgun (WGS) entry which is preliminary data.</text>
</comment>
<proteinExistence type="predicted"/>